<proteinExistence type="predicted"/>
<organism evidence="1 2">
    <name type="scientific">Microbulbifer rhizosphaerae</name>
    <dbReference type="NCBI Taxonomy" id="1562603"/>
    <lineage>
        <taxon>Bacteria</taxon>
        <taxon>Pseudomonadati</taxon>
        <taxon>Pseudomonadota</taxon>
        <taxon>Gammaproteobacteria</taxon>
        <taxon>Cellvibrionales</taxon>
        <taxon>Microbulbiferaceae</taxon>
        <taxon>Microbulbifer</taxon>
    </lineage>
</organism>
<comment type="caution">
    <text evidence="1">The sequence shown here is derived from an EMBL/GenBank/DDBJ whole genome shotgun (WGS) entry which is preliminary data.</text>
</comment>
<dbReference type="EMBL" id="JACHWZ010000072">
    <property type="protein sequence ID" value="MBB3063730.1"/>
    <property type="molecule type" value="Genomic_DNA"/>
</dbReference>
<evidence type="ECO:0000313" key="2">
    <source>
        <dbReference type="Proteomes" id="UP000535937"/>
    </source>
</evidence>
<dbReference type="Proteomes" id="UP000535937">
    <property type="component" value="Unassembled WGS sequence"/>
</dbReference>
<feature type="non-terminal residue" evidence="1">
    <location>
        <position position="484"/>
    </location>
</feature>
<evidence type="ECO:0000313" key="1">
    <source>
        <dbReference type="EMBL" id="MBB3063730.1"/>
    </source>
</evidence>
<name>A0A7W4ZCW2_9GAMM</name>
<reference evidence="1 2" key="1">
    <citation type="submission" date="2020-08" db="EMBL/GenBank/DDBJ databases">
        <title>Genomic Encyclopedia of Type Strains, Phase III (KMG-III): the genomes of soil and plant-associated and newly described type strains.</title>
        <authorList>
            <person name="Whitman W."/>
        </authorList>
    </citation>
    <scope>NUCLEOTIDE SEQUENCE [LARGE SCALE GENOMIC DNA]</scope>
    <source>
        <strain evidence="1 2">CECT 8799</strain>
    </source>
</reference>
<dbReference type="AlphaFoldDB" id="A0A7W4ZCW2"/>
<sequence length="484" mass="52931">TGSAITNTFTRPPNQPYTYGSTATIAEQYTKPDSRELTVTSAINSRPAHLEEPLTFSSMALQNIGNAQTQSKAVTIYREHTNVDSTITSTKLKPGTFTSRSTSSGSGSSSVFSYWKVNVTVTRNDGSLPSGYGSTFAYNVSSTTWDGSVDLTKIYGDNLPAGNYTVKVITEEYRMARYWNGRDNAWEPVGISKTNSYTETRSRNVGTRIKWYDPTDGQNKTTKFYYKSGSGPWAGRSFSTSGHWNTVSFHNPASGTYSFRIDYLYGSEVMLRGENTYTTIANSNQSKSTPFKAQVKRVYGSSAVNNYSTATNIESIKAVSTKVGDPEKIYEAMTYPQDIVADGKSWSGKVNLRIGSPLPRGKYDVALLITKVDGTTSSDTFVYESGTQYFYDPTVVSWPLSTQPEGAAVVFRYRTLGSTGSWAEVSPVESGSNHEANLGVLGDDSKVFDYEYVIEYKNGNNVVKSTSGTFSVAKDGTTTDSSPI</sequence>
<dbReference type="RefSeq" id="WP_183464145.1">
    <property type="nucleotide sequence ID" value="NZ_JACHWZ010000072.1"/>
</dbReference>
<feature type="non-terminal residue" evidence="1">
    <location>
        <position position="1"/>
    </location>
</feature>
<gene>
    <name evidence="1" type="ORF">FHS09_004608</name>
</gene>
<protein>
    <submittedName>
        <fullName evidence="1">Uncharacterized protein</fullName>
    </submittedName>
</protein>
<keyword evidence="2" id="KW-1185">Reference proteome</keyword>
<accession>A0A7W4ZCW2</accession>